<evidence type="ECO:0000313" key="3">
    <source>
        <dbReference type="EMBL" id="MCU4752439.1"/>
    </source>
</evidence>
<accession>A0AAP3E7P4</accession>
<comment type="caution">
    <text evidence="3">The sequence shown here is derived from an EMBL/GenBank/DDBJ whole genome shotgun (WGS) entry which is preliminary data.</text>
</comment>
<feature type="transmembrane region" description="Helical" evidence="1">
    <location>
        <begin position="118"/>
        <end position="140"/>
    </location>
</feature>
<protein>
    <submittedName>
        <fullName evidence="3">Sulfite exporter TauE/SafE family protein</fullName>
    </submittedName>
</protein>
<keyword evidence="1" id="KW-0472">Membrane</keyword>
<dbReference type="Pfam" id="PF13386">
    <property type="entry name" value="DsbD_2"/>
    <property type="match status" value="1"/>
</dbReference>
<dbReference type="PANTHER" id="PTHR42208:SF1">
    <property type="entry name" value="HEAVY METAL TRANSPORTER"/>
    <property type="match status" value="1"/>
</dbReference>
<keyword evidence="1" id="KW-0812">Transmembrane</keyword>
<gene>
    <name evidence="3" type="ORF">OB919_10645</name>
</gene>
<feature type="domain" description="Urease accessory protein UreH-like transmembrane" evidence="2">
    <location>
        <begin position="56"/>
        <end position="280"/>
    </location>
</feature>
<dbReference type="RefSeq" id="WP_342808781.1">
    <property type="nucleotide sequence ID" value="NZ_JAOPJZ010000007.1"/>
</dbReference>
<dbReference type="InterPro" id="IPR039447">
    <property type="entry name" value="UreH-like_TM_dom"/>
</dbReference>
<feature type="transmembrane region" description="Helical" evidence="1">
    <location>
        <begin position="235"/>
        <end position="259"/>
    </location>
</feature>
<proteinExistence type="predicted"/>
<evidence type="ECO:0000313" key="4">
    <source>
        <dbReference type="Proteomes" id="UP001321047"/>
    </source>
</evidence>
<keyword evidence="4" id="KW-1185">Reference proteome</keyword>
<dbReference type="EMBL" id="JAOPJZ010000007">
    <property type="protein sequence ID" value="MCU4752439.1"/>
    <property type="molecule type" value="Genomic_DNA"/>
</dbReference>
<evidence type="ECO:0000256" key="1">
    <source>
        <dbReference type="SAM" id="Phobius"/>
    </source>
</evidence>
<evidence type="ECO:0000259" key="2">
    <source>
        <dbReference type="Pfam" id="PF13386"/>
    </source>
</evidence>
<sequence length="305" mass="32139">MRATVTEPETVNLLLASGSTYWTEVIDLEWRIQDVVATTHDHGTSVTAANVDLLVFLFIGVLAGAHCLGMCGPLVTTYADRMRKASDSRSSGSRRGTTLTTREVRQHALFNLGRAGSYALLGGLFGLVGALTFTSAGALANVGDPIRGATGILVGIAIIASGLYYLRGQPGIPHGIPVVSPVFGWLSRLLTGRIDRLANSPGIVGLGAIHGLLPCPIIYPAYLYAFALGDPVRGALSLAALGVGTIPTLFAYGTLLGSLSPTTRVRLHRALGAGFLVLGYVPLQHGLMLYGIHLPHPHIPFYQPL</sequence>
<feature type="transmembrane region" description="Helical" evidence="1">
    <location>
        <begin position="146"/>
        <end position="166"/>
    </location>
</feature>
<reference evidence="3 4" key="1">
    <citation type="submission" date="2022-09" db="EMBL/GenBank/DDBJ databases">
        <title>Enrichment on poylsaccharides allowed isolation of novel metabolic and taxonomic groups of Haloarchaea.</title>
        <authorList>
            <person name="Sorokin D.Y."/>
            <person name="Elcheninov A.G."/>
            <person name="Khizhniak T.V."/>
            <person name="Kolganova T.V."/>
            <person name="Kublanov I.V."/>
        </authorList>
    </citation>
    <scope>NUCLEOTIDE SEQUENCE [LARGE SCALE GENOMIC DNA]</scope>
    <source>
        <strain evidence="3 4">AArc-curdl1</strain>
    </source>
</reference>
<keyword evidence="1" id="KW-1133">Transmembrane helix</keyword>
<feature type="transmembrane region" description="Helical" evidence="1">
    <location>
        <begin position="203"/>
        <end position="223"/>
    </location>
</feature>
<dbReference type="Proteomes" id="UP001321047">
    <property type="component" value="Unassembled WGS sequence"/>
</dbReference>
<organism evidence="3 4">
    <name type="scientific">Natronosalvus hydrolyticus</name>
    <dbReference type="NCBI Taxonomy" id="2979988"/>
    <lineage>
        <taxon>Archaea</taxon>
        <taxon>Methanobacteriati</taxon>
        <taxon>Methanobacteriota</taxon>
        <taxon>Stenosarchaea group</taxon>
        <taxon>Halobacteria</taxon>
        <taxon>Halobacteriales</taxon>
        <taxon>Natrialbaceae</taxon>
        <taxon>Natronosalvus</taxon>
    </lineage>
</organism>
<dbReference type="AlphaFoldDB" id="A0AAP3E7P4"/>
<dbReference type="PANTHER" id="PTHR42208">
    <property type="entry name" value="HEAVY METAL TRANSPORTER-RELATED"/>
    <property type="match status" value="1"/>
</dbReference>
<feature type="transmembrane region" description="Helical" evidence="1">
    <location>
        <begin position="271"/>
        <end position="292"/>
    </location>
</feature>
<feature type="transmembrane region" description="Helical" evidence="1">
    <location>
        <begin position="53"/>
        <end position="79"/>
    </location>
</feature>
<name>A0AAP3E7P4_9EURY</name>